<organism evidence="1 3">
    <name type="scientific">Ignatzschineria cameli</name>
    <dbReference type="NCBI Taxonomy" id="2182793"/>
    <lineage>
        <taxon>Bacteria</taxon>
        <taxon>Pseudomonadati</taxon>
        <taxon>Pseudomonadota</taxon>
        <taxon>Gammaproteobacteria</taxon>
        <taxon>Cardiobacteriales</taxon>
        <taxon>Ignatzschineriaceae</taxon>
        <taxon>Ignatzschineria</taxon>
    </lineage>
</organism>
<evidence type="ECO:0000313" key="2">
    <source>
        <dbReference type="EMBL" id="PWD89728.1"/>
    </source>
</evidence>
<name>A0A2U2AKJ5_9GAMM</name>
<dbReference type="Proteomes" id="UP000245217">
    <property type="component" value="Unassembled WGS sequence"/>
</dbReference>
<sequence length="248" mass="29158">MVQPEKISEVLGKELIRRLENEEYIREDEELLYFREMQKIGKKDSMDIQTWAFYYALMKNETNALKYFRRSLYLGSEAFIENFLAYLLRTSRIQEFMRVTPRLRLKYRGDKSIMESICFTSLLKGDIEASRRDLEALIALKSDEMGKYQEYLTGFNAFIENSCFTEDDLKSLMDTYISIAEEHQLAVGKVVFDSSPQFKINDVEMMVYLPEAEINKIVDLDIELAFKLADIPKLNGKVFSASFNFYER</sequence>
<proteinExistence type="predicted"/>
<dbReference type="Proteomes" id="UP000245059">
    <property type="component" value="Unassembled WGS sequence"/>
</dbReference>
<dbReference type="AlphaFoldDB" id="A0A2U2AKJ5"/>
<reference evidence="1" key="1">
    <citation type="journal article" date="2018" name="Genome Announc.">
        <title>Ignatzschineria cameli sp. nov., isolated from necrotic foot tissue of dromedaries (Camelus dromedarius) and associated maggots (Wohlfahrtia species) in Dubai.</title>
        <authorList>
            <person name="Tsang C.C."/>
            <person name="Tang J.Y."/>
            <person name="Fong J.Y."/>
            <person name="Kinne J."/>
            <person name="Lee H.H."/>
            <person name="Joseph M."/>
            <person name="Jose S."/>
            <person name="Schuster R.K."/>
            <person name="Tang Y."/>
            <person name="Sivakumar S."/>
            <person name="Chen J.H."/>
            <person name="Teng J.L."/>
            <person name="Lau S.K."/>
            <person name="Wernery U."/>
            <person name="Woo P.C."/>
        </authorList>
    </citation>
    <scope>NUCLEOTIDE SEQUENCE</scope>
    <source>
        <strain evidence="1">UAE-HKU57</strain>
        <strain evidence="2">UAE-HKU58</strain>
    </source>
</reference>
<gene>
    <name evidence="1" type="ORF">DC077_09685</name>
    <name evidence="2" type="ORF">DC078_09430</name>
</gene>
<dbReference type="RefSeq" id="WP_109202289.1">
    <property type="nucleotide sequence ID" value="NZ_QEWS01000014.1"/>
</dbReference>
<dbReference type="EMBL" id="QEWV01000013">
    <property type="protein sequence ID" value="PWD89728.1"/>
    <property type="molecule type" value="Genomic_DNA"/>
</dbReference>
<evidence type="ECO:0000313" key="3">
    <source>
        <dbReference type="Proteomes" id="UP000245059"/>
    </source>
</evidence>
<protein>
    <submittedName>
        <fullName evidence="1">Uncharacterized protein</fullName>
    </submittedName>
</protein>
<accession>A0A2U2AKJ5</accession>
<reference evidence="3 4" key="2">
    <citation type="submission" date="2018-05" db="EMBL/GenBank/DDBJ databases">
        <title>Ignatzschineria dubaiensis sp. nov., isolated from necrotic foot tissues of dromedaries (Camelus dromedarius) and associated maggots in Dubai, United Arab Emirates.</title>
        <authorList>
            <person name="Tsang C.C."/>
            <person name="Tang J.Y.M."/>
            <person name="Fong J.Y.H."/>
            <person name="Kinne J."/>
            <person name="Lee H.H."/>
            <person name="Joseph M."/>
            <person name="Jose S."/>
            <person name="Schuster R.K."/>
            <person name="Tang Y."/>
            <person name="Sivakumar S."/>
            <person name="Chen J.H.K."/>
            <person name="Teng J.L.L."/>
            <person name="Lau S.K.P."/>
            <person name="Wernery U."/>
            <person name="Woo P.C.Y."/>
        </authorList>
    </citation>
    <scope>NUCLEOTIDE SEQUENCE [LARGE SCALE GENOMIC DNA]</scope>
    <source>
        <strain evidence="3">UAE-HKU57</strain>
        <strain evidence="4">UAE-HKU58</strain>
    </source>
</reference>
<dbReference type="OrthoDB" id="9869316at2"/>
<comment type="caution">
    <text evidence="1">The sequence shown here is derived from an EMBL/GenBank/DDBJ whole genome shotgun (WGS) entry which is preliminary data.</text>
</comment>
<keyword evidence="4" id="KW-1185">Reference proteome</keyword>
<evidence type="ECO:0000313" key="4">
    <source>
        <dbReference type="Proteomes" id="UP000245217"/>
    </source>
</evidence>
<dbReference type="EMBL" id="QEWW01000011">
    <property type="protein sequence ID" value="PWD83470.1"/>
    <property type="molecule type" value="Genomic_DNA"/>
</dbReference>
<evidence type="ECO:0000313" key="1">
    <source>
        <dbReference type="EMBL" id="PWD83470.1"/>
    </source>
</evidence>